<evidence type="ECO:0008006" key="9">
    <source>
        <dbReference type="Google" id="ProtNLM"/>
    </source>
</evidence>
<keyword evidence="3" id="KW-0862">Zinc</keyword>
<keyword evidence="4" id="KW-0175">Coiled coil</keyword>
<dbReference type="EMBL" id="JAUYZG010000005">
    <property type="protein sequence ID" value="KAK2907383.1"/>
    <property type="molecule type" value="Genomic_DNA"/>
</dbReference>
<sequence>MHRDRTLHGGNLRIPLRWTSIEGDHKNHNTVSLEETQLMIQDTQQMIQDRINKIQDIKHLAEVRKRNNKKEKASRVELFTDLILSIERCQTELLEMMEQQQKAAEKQEEGLIDELEQEITELNMRHIKLQRLSQTEDVLQIYSSMGSPTNTRNWPDISVKTHESLENLKRALTQLQGTLDEKLTQTELKWMQQYAVDVTLDPDTAHPKLILSDDGKQCCLATRGSPLISVDSPDPHLRRPL</sequence>
<dbReference type="InterPro" id="IPR058030">
    <property type="entry name" value="TRIM8/14/16/25/29/45/65_CC"/>
</dbReference>
<feature type="domain" description="TRIM8/14/16/25/29/45/65 coiled-coil region" evidence="6">
    <location>
        <begin position="47"/>
        <end position="183"/>
    </location>
</feature>
<evidence type="ECO:0000259" key="5">
    <source>
        <dbReference type="Pfam" id="PF13765"/>
    </source>
</evidence>
<feature type="coiled-coil region" evidence="4">
    <location>
        <begin position="86"/>
        <end position="132"/>
    </location>
</feature>
<dbReference type="InterPro" id="IPR043136">
    <property type="entry name" value="B30.2/SPRY_sf"/>
</dbReference>
<evidence type="ECO:0000256" key="3">
    <source>
        <dbReference type="ARBA" id="ARBA00022833"/>
    </source>
</evidence>
<evidence type="ECO:0000256" key="1">
    <source>
        <dbReference type="ARBA" id="ARBA00022723"/>
    </source>
</evidence>
<dbReference type="Proteomes" id="UP001187343">
    <property type="component" value="Unassembled WGS sequence"/>
</dbReference>
<evidence type="ECO:0000256" key="2">
    <source>
        <dbReference type="ARBA" id="ARBA00022771"/>
    </source>
</evidence>
<dbReference type="SUPFAM" id="SSF49899">
    <property type="entry name" value="Concanavalin A-like lectins/glucanases"/>
    <property type="match status" value="1"/>
</dbReference>
<comment type="caution">
    <text evidence="7">The sequence shown here is derived from an EMBL/GenBank/DDBJ whole genome shotgun (WGS) entry which is preliminary data.</text>
</comment>
<evidence type="ECO:0000313" key="8">
    <source>
        <dbReference type="Proteomes" id="UP001187343"/>
    </source>
</evidence>
<dbReference type="InterPro" id="IPR051051">
    <property type="entry name" value="E3_ubiq-ligase_TRIM/RNF"/>
</dbReference>
<dbReference type="PANTHER" id="PTHR25465">
    <property type="entry name" value="B-BOX DOMAIN CONTAINING"/>
    <property type="match status" value="1"/>
</dbReference>
<evidence type="ECO:0000259" key="6">
    <source>
        <dbReference type="Pfam" id="PF25600"/>
    </source>
</evidence>
<proteinExistence type="predicted"/>
<protein>
    <recommendedName>
        <fullName evidence="9">SPRY-associated domain-containing protein</fullName>
    </recommendedName>
</protein>
<keyword evidence="1" id="KW-0479">Metal-binding</keyword>
<accession>A0AA88Q7R0</accession>
<dbReference type="GO" id="GO:0008270">
    <property type="term" value="F:zinc ion binding"/>
    <property type="evidence" value="ECO:0007669"/>
    <property type="project" value="UniProtKB-KW"/>
</dbReference>
<dbReference type="Pfam" id="PF13765">
    <property type="entry name" value="PRY"/>
    <property type="match status" value="1"/>
</dbReference>
<name>A0AA88Q7R0_9TELE</name>
<dbReference type="InterPro" id="IPR006574">
    <property type="entry name" value="PRY"/>
</dbReference>
<keyword evidence="2" id="KW-0863">Zinc-finger</keyword>
<dbReference type="InterPro" id="IPR013320">
    <property type="entry name" value="ConA-like_dom_sf"/>
</dbReference>
<dbReference type="Gene3D" id="2.60.120.920">
    <property type="match status" value="1"/>
</dbReference>
<reference evidence="7" key="1">
    <citation type="submission" date="2023-08" db="EMBL/GenBank/DDBJ databases">
        <title>Chromosome-level Genome Assembly of mud carp (Cirrhinus molitorella).</title>
        <authorList>
            <person name="Liu H."/>
        </authorList>
    </citation>
    <scope>NUCLEOTIDE SEQUENCE</scope>
    <source>
        <strain evidence="7">Prfri</strain>
        <tissue evidence="7">Muscle</tissue>
    </source>
</reference>
<organism evidence="7 8">
    <name type="scientific">Cirrhinus molitorella</name>
    <name type="common">mud carp</name>
    <dbReference type="NCBI Taxonomy" id="172907"/>
    <lineage>
        <taxon>Eukaryota</taxon>
        <taxon>Metazoa</taxon>
        <taxon>Chordata</taxon>
        <taxon>Craniata</taxon>
        <taxon>Vertebrata</taxon>
        <taxon>Euteleostomi</taxon>
        <taxon>Actinopterygii</taxon>
        <taxon>Neopterygii</taxon>
        <taxon>Teleostei</taxon>
        <taxon>Ostariophysi</taxon>
        <taxon>Cypriniformes</taxon>
        <taxon>Cyprinidae</taxon>
        <taxon>Labeoninae</taxon>
        <taxon>Labeonini</taxon>
        <taxon>Cirrhinus</taxon>
    </lineage>
</organism>
<dbReference type="PANTHER" id="PTHR25465:SF32">
    <property type="entry name" value="BLOODTHIRSTY-RELATED GENE FAMILY, MEMBER 16 ISOFORM X1-RELATED"/>
    <property type="match status" value="1"/>
</dbReference>
<feature type="domain" description="SPRY-associated" evidence="5">
    <location>
        <begin position="198"/>
        <end position="217"/>
    </location>
</feature>
<evidence type="ECO:0000313" key="7">
    <source>
        <dbReference type="EMBL" id="KAK2907383.1"/>
    </source>
</evidence>
<gene>
    <name evidence="7" type="ORF">Q8A67_006368</name>
</gene>
<dbReference type="AlphaFoldDB" id="A0AA88Q7R0"/>
<dbReference type="Pfam" id="PF25600">
    <property type="entry name" value="TRIM_CC"/>
    <property type="match status" value="1"/>
</dbReference>
<evidence type="ECO:0000256" key="4">
    <source>
        <dbReference type="SAM" id="Coils"/>
    </source>
</evidence>
<keyword evidence="8" id="KW-1185">Reference proteome</keyword>